<protein>
    <submittedName>
        <fullName evidence="2">Uncharacterized protein</fullName>
    </submittedName>
</protein>
<gene>
    <name evidence="2" type="ORF">ACFFSA_07795</name>
</gene>
<feature type="region of interest" description="Disordered" evidence="1">
    <location>
        <begin position="1"/>
        <end position="64"/>
    </location>
</feature>
<evidence type="ECO:0000313" key="3">
    <source>
        <dbReference type="Proteomes" id="UP001589532"/>
    </source>
</evidence>
<evidence type="ECO:0000256" key="1">
    <source>
        <dbReference type="SAM" id="MobiDB-lite"/>
    </source>
</evidence>
<sequence length="64" mass="6662">MSNPQQPEIRRSGKSPTEFKSAHLTPQTKQGAKRSARPHGMDKGGKGGGKGGGVPPGQRPPYPG</sequence>
<reference evidence="2 3" key="1">
    <citation type="submission" date="2024-09" db="EMBL/GenBank/DDBJ databases">
        <authorList>
            <person name="Sun Q."/>
            <person name="Mori K."/>
        </authorList>
    </citation>
    <scope>NUCLEOTIDE SEQUENCE [LARGE SCALE GENOMIC DNA]</scope>
    <source>
        <strain evidence="2 3">JCM 3143</strain>
    </source>
</reference>
<evidence type="ECO:0000313" key="2">
    <source>
        <dbReference type="EMBL" id="MFB9622980.1"/>
    </source>
</evidence>
<dbReference type="EMBL" id="JBHMBW010000004">
    <property type="protein sequence ID" value="MFB9622980.1"/>
    <property type="molecule type" value="Genomic_DNA"/>
</dbReference>
<accession>A0ABV5RU73</accession>
<comment type="caution">
    <text evidence="2">The sequence shown here is derived from an EMBL/GenBank/DDBJ whole genome shotgun (WGS) entry which is preliminary data.</text>
</comment>
<keyword evidence="3" id="KW-1185">Reference proteome</keyword>
<proteinExistence type="predicted"/>
<name>A0ABV5RU73_9ACTN</name>
<feature type="compositionally biased region" description="Gly residues" evidence="1">
    <location>
        <begin position="46"/>
        <end position="55"/>
    </location>
</feature>
<organism evidence="2 3">
    <name type="scientific">Nonomuraea helvata</name>
    <dbReference type="NCBI Taxonomy" id="37484"/>
    <lineage>
        <taxon>Bacteria</taxon>
        <taxon>Bacillati</taxon>
        <taxon>Actinomycetota</taxon>
        <taxon>Actinomycetes</taxon>
        <taxon>Streptosporangiales</taxon>
        <taxon>Streptosporangiaceae</taxon>
        <taxon>Nonomuraea</taxon>
    </lineage>
</organism>
<dbReference type="RefSeq" id="WP_345002482.1">
    <property type="nucleotide sequence ID" value="NZ_BAAAXV010000011.1"/>
</dbReference>
<dbReference type="Proteomes" id="UP001589532">
    <property type="component" value="Unassembled WGS sequence"/>
</dbReference>